<dbReference type="AlphaFoldDB" id="A0A7S4B6Z6"/>
<evidence type="ECO:0000256" key="6">
    <source>
        <dbReference type="PIRSR" id="PIRSR630616-2"/>
    </source>
</evidence>
<organism evidence="10">
    <name type="scientific">Chrysotila carterae</name>
    <name type="common">Marine alga</name>
    <name type="synonym">Syracosphaera carterae</name>
    <dbReference type="NCBI Taxonomy" id="13221"/>
    <lineage>
        <taxon>Eukaryota</taxon>
        <taxon>Haptista</taxon>
        <taxon>Haptophyta</taxon>
        <taxon>Prymnesiophyceae</taxon>
        <taxon>Isochrysidales</taxon>
        <taxon>Isochrysidaceae</taxon>
        <taxon>Chrysotila</taxon>
    </lineage>
</organism>
<keyword evidence="5 6" id="KW-0067">ATP-binding</keyword>
<dbReference type="InterPro" id="IPR017441">
    <property type="entry name" value="Protein_kinase_ATP_BS"/>
</dbReference>
<evidence type="ECO:0000256" key="4">
    <source>
        <dbReference type="ARBA" id="ARBA00022777"/>
    </source>
</evidence>
<evidence type="ECO:0000259" key="9">
    <source>
        <dbReference type="PROSITE" id="PS50011"/>
    </source>
</evidence>
<evidence type="ECO:0000256" key="2">
    <source>
        <dbReference type="ARBA" id="ARBA00022679"/>
    </source>
</evidence>
<keyword evidence="4" id="KW-0418">Kinase</keyword>
<proteinExistence type="predicted"/>
<evidence type="ECO:0000256" key="5">
    <source>
        <dbReference type="ARBA" id="ARBA00022840"/>
    </source>
</evidence>
<keyword evidence="1" id="KW-0723">Serine/threonine-protein kinase</keyword>
<sequence length="190" mass="20184">MRMARLHGFSPLHGRVAAAAVAATEALAAARVRLRGLHHVNRAHNFEVVLGSAPRLRRVTLRTVLISSCGAACSLAAATSCSASSLDTEAENSSHRTGSLSELTQAIREMYSQKSPSTESNAPEQAESEQPEAVESIVTTPRRLVTDDYELLESLGSGSFAVVRRARCKKTGNIVAIKVCRSGRPGALCS</sequence>
<evidence type="ECO:0000313" key="10">
    <source>
        <dbReference type="EMBL" id="CAE0756337.1"/>
    </source>
</evidence>
<name>A0A7S4B6Z6_CHRCT</name>
<feature type="region of interest" description="Disordered" evidence="8">
    <location>
        <begin position="112"/>
        <end position="136"/>
    </location>
</feature>
<feature type="compositionally biased region" description="Polar residues" evidence="8">
    <location>
        <begin position="112"/>
        <end position="122"/>
    </location>
</feature>
<dbReference type="InterPro" id="IPR030616">
    <property type="entry name" value="Aur-like"/>
</dbReference>
<dbReference type="SUPFAM" id="SSF56112">
    <property type="entry name" value="Protein kinase-like (PK-like)"/>
    <property type="match status" value="1"/>
</dbReference>
<dbReference type="PANTHER" id="PTHR24350">
    <property type="entry name" value="SERINE/THREONINE-PROTEIN KINASE IAL-RELATED"/>
    <property type="match status" value="1"/>
</dbReference>
<keyword evidence="2" id="KW-0808">Transferase</keyword>
<dbReference type="InterPro" id="IPR011009">
    <property type="entry name" value="Kinase-like_dom_sf"/>
</dbReference>
<evidence type="ECO:0000256" key="7">
    <source>
        <dbReference type="PROSITE-ProRule" id="PRU10141"/>
    </source>
</evidence>
<dbReference type="GO" id="GO:0005524">
    <property type="term" value="F:ATP binding"/>
    <property type="evidence" value="ECO:0007669"/>
    <property type="project" value="UniProtKB-UniRule"/>
</dbReference>
<evidence type="ECO:0000256" key="8">
    <source>
        <dbReference type="SAM" id="MobiDB-lite"/>
    </source>
</evidence>
<accession>A0A7S4B6Z6</accession>
<dbReference type="InterPro" id="IPR000719">
    <property type="entry name" value="Prot_kinase_dom"/>
</dbReference>
<evidence type="ECO:0000256" key="1">
    <source>
        <dbReference type="ARBA" id="ARBA00022527"/>
    </source>
</evidence>
<reference evidence="10" key="1">
    <citation type="submission" date="2021-01" db="EMBL/GenBank/DDBJ databases">
        <authorList>
            <person name="Corre E."/>
            <person name="Pelletier E."/>
            <person name="Niang G."/>
            <person name="Scheremetjew M."/>
            <person name="Finn R."/>
            <person name="Kale V."/>
            <person name="Holt S."/>
            <person name="Cochrane G."/>
            <person name="Meng A."/>
            <person name="Brown T."/>
            <person name="Cohen L."/>
        </authorList>
    </citation>
    <scope>NUCLEOTIDE SEQUENCE</scope>
    <source>
        <strain evidence="10">CCMP645</strain>
    </source>
</reference>
<dbReference type="EMBL" id="HBIZ01014569">
    <property type="protein sequence ID" value="CAE0756337.1"/>
    <property type="molecule type" value="Transcribed_RNA"/>
</dbReference>
<dbReference type="GO" id="GO:0004674">
    <property type="term" value="F:protein serine/threonine kinase activity"/>
    <property type="evidence" value="ECO:0007669"/>
    <property type="project" value="UniProtKB-KW"/>
</dbReference>
<evidence type="ECO:0000256" key="3">
    <source>
        <dbReference type="ARBA" id="ARBA00022741"/>
    </source>
</evidence>
<protein>
    <recommendedName>
        <fullName evidence="9">Protein kinase domain-containing protein</fullName>
    </recommendedName>
</protein>
<feature type="binding site" evidence="6 7">
    <location>
        <position position="178"/>
    </location>
    <ligand>
        <name>ATP</name>
        <dbReference type="ChEBI" id="CHEBI:30616"/>
    </ligand>
</feature>
<gene>
    <name evidence="10" type="ORF">PCAR00345_LOCUS8931</name>
</gene>
<dbReference type="PROSITE" id="PS00107">
    <property type="entry name" value="PROTEIN_KINASE_ATP"/>
    <property type="match status" value="1"/>
</dbReference>
<dbReference type="Gene3D" id="3.30.200.20">
    <property type="entry name" value="Phosphorylase Kinase, domain 1"/>
    <property type="match status" value="1"/>
</dbReference>
<feature type="domain" description="Protein kinase" evidence="9">
    <location>
        <begin position="149"/>
        <end position="190"/>
    </location>
</feature>
<dbReference type="PROSITE" id="PS50011">
    <property type="entry name" value="PROTEIN_KINASE_DOM"/>
    <property type="match status" value="1"/>
</dbReference>
<keyword evidence="3 6" id="KW-0547">Nucleotide-binding</keyword>